<dbReference type="CDD" id="cd00834">
    <property type="entry name" value="KAS_I_II"/>
    <property type="match status" value="1"/>
</dbReference>
<keyword evidence="5" id="KW-0963">Cytoplasm</keyword>
<evidence type="ECO:0000259" key="14">
    <source>
        <dbReference type="PROSITE" id="PS52004"/>
    </source>
</evidence>
<evidence type="ECO:0000256" key="3">
    <source>
        <dbReference type="ARBA" id="ARBA00011738"/>
    </source>
</evidence>
<comment type="subcellular location">
    <subcellularLocation>
        <location evidence="1">Cytoplasm</location>
    </subcellularLocation>
</comment>
<comment type="similarity">
    <text evidence="2 13">Belongs to the thiolase-like superfamily. Beta-ketoacyl-ACP synthases family.</text>
</comment>
<dbReference type="RefSeq" id="WP_379854417.1">
    <property type="nucleotide sequence ID" value="NZ_JBHZPZ010000006.1"/>
</dbReference>
<accession>A0ABW6HUS1</accession>
<dbReference type="PANTHER" id="PTHR11712:SF306">
    <property type="entry name" value="3-OXOACYL-[ACYL-CARRIER-PROTEIN] SYNTHASE 1"/>
    <property type="match status" value="1"/>
</dbReference>
<dbReference type="InterPro" id="IPR020841">
    <property type="entry name" value="PKS_Beta-ketoAc_synthase_dom"/>
</dbReference>
<feature type="domain" description="Ketosynthase family 3 (KS3)" evidence="14">
    <location>
        <begin position="2"/>
        <end position="421"/>
    </location>
</feature>
<evidence type="ECO:0000256" key="6">
    <source>
        <dbReference type="ARBA" id="ARBA00022679"/>
    </source>
</evidence>
<evidence type="ECO:0000313" key="15">
    <source>
        <dbReference type="EMBL" id="MFE3867758.1"/>
    </source>
</evidence>
<comment type="caution">
    <text evidence="15">The sequence shown here is derived from an EMBL/GenBank/DDBJ whole genome shotgun (WGS) entry which is preliminary data.</text>
</comment>
<organism evidence="15 16">
    <name type="scientific">Flavobacterium xylosi</name>
    <dbReference type="NCBI Taxonomy" id="3230415"/>
    <lineage>
        <taxon>Bacteria</taxon>
        <taxon>Pseudomonadati</taxon>
        <taxon>Bacteroidota</taxon>
        <taxon>Flavobacteriia</taxon>
        <taxon>Flavobacteriales</taxon>
        <taxon>Flavobacteriaceae</taxon>
        <taxon>Flavobacterium</taxon>
    </lineage>
</organism>
<keyword evidence="16" id="KW-1185">Reference proteome</keyword>
<evidence type="ECO:0000256" key="2">
    <source>
        <dbReference type="ARBA" id="ARBA00008467"/>
    </source>
</evidence>
<dbReference type="PANTHER" id="PTHR11712">
    <property type="entry name" value="POLYKETIDE SYNTHASE-RELATED"/>
    <property type="match status" value="1"/>
</dbReference>
<dbReference type="Proteomes" id="UP001600109">
    <property type="component" value="Unassembled WGS sequence"/>
</dbReference>
<name>A0ABW6HUS1_9FLAO</name>
<protein>
    <recommendedName>
        <fullName evidence="8">3-oxoacyl-[acyl-carrier-protein] synthase 1</fullName>
        <ecNumber evidence="4">2.3.1.41</ecNumber>
    </recommendedName>
    <alternativeName>
        <fullName evidence="9">3-oxoacyl-[acyl-carrier-protein] synthase I</fullName>
    </alternativeName>
    <alternativeName>
        <fullName evidence="10">Beta-ketoacyl-ACP synthase I</fullName>
    </alternativeName>
</protein>
<evidence type="ECO:0000256" key="8">
    <source>
        <dbReference type="ARBA" id="ARBA00039450"/>
    </source>
</evidence>
<gene>
    <name evidence="15" type="ORF">ACFX5E_06675</name>
</gene>
<evidence type="ECO:0000256" key="4">
    <source>
        <dbReference type="ARBA" id="ARBA00013191"/>
    </source>
</evidence>
<reference evidence="15 16" key="1">
    <citation type="submission" date="2024-06" db="EMBL/GenBank/DDBJ databases">
        <title>Flavobacterium spp. isolated from glacier.</title>
        <authorList>
            <person name="Han D."/>
        </authorList>
    </citation>
    <scope>NUCLEOTIDE SEQUENCE [LARGE SCALE GENOMIC DNA]</scope>
    <source>
        <strain evidence="15 16">LS2P90</strain>
    </source>
</reference>
<evidence type="ECO:0000256" key="10">
    <source>
        <dbReference type="ARBA" id="ARBA00042143"/>
    </source>
</evidence>
<dbReference type="PROSITE" id="PS52004">
    <property type="entry name" value="KS3_2"/>
    <property type="match status" value="1"/>
</dbReference>
<dbReference type="EMBL" id="JBHZPZ010000006">
    <property type="protein sequence ID" value="MFE3867758.1"/>
    <property type="molecule type" value="Genomic_DNA"/>
</dbReference>
<evidence type="ECO:0000313" key="16">
    <source>
        <dbReference type="Proteomes" id="UP001600109"/>
    </source>
</evidence>
<dbReference type="Pfam" id="PF00109">
    <property type="entry name" value="ketoacyl-synt"/>
    <property type="match status" value="1"/>
</dbReference>
<dbReference type="InterPro" id="IPR016039">
    <property type="entry name" value="Thiolase-like"/>
</dbReference>
<dbReference type="InterPro" id="IPR014030">
    <property type="entry name" value="Ketoacyl_synth_N"/>
</dbReference>
<dbReference type="EC" id="2.3.1.41" evidence="4"/>
<dbReference type="Gene3D" id="3.40.47.10">
    <property type="match status" value="2"/>
</dbReference>
<evidence type="ECO:0000256" key="9">
    <source>
        <dbReference type="ARBA" id="ARBA00041620"/>
    </source>
</evidence>
<dbReference type="InterPro" id="IPR000794">
    <property type="entry name" value="Beta-ketoacyl_synthase"/>
</dbReference>
<evidence type="ECO:0000256" key="11">
    <source>
        <dbReference type="ARBA" id="ARBA00048121"/>
    </source>
</evidence>
<comment type="catalytic activity">
    <reaction evidence="12">
        <text>a fatty acyl-[ACP] + malonyl-[ACP] + H(+) = a 3-oxoacyl-[ACP] + holo-[ACP] + CO2</text>
        <dbReference type="Rhea" id="RHEA:22836"/>
        <dbReference type="Rhea" id="RHEA-COMP:9623"/>
        <dbReference type="Rhea" id="RHEA-COMP:9685"/>
        <dbReference type="Rhea" id="RHEA-COMP:9916"/>
        <dbReference type="Rhea" id="RHEA-COMP:14125"/>
        <dbReference type="ChEBI" id="CHEBI:15378"/>
        <dbReference type="ChEBI" id="CHEBI:16526"/>
        <dbReference type="ChEBI" id="CHEBI:64479"/>
        <dbReference type="ChEBI" id="CHEBI:78449"/>
        <dbReference type="ChEBI" id="CHEBI:78776"/>
        <dbReference type="ChEBI" id="CHEBI:138651"/>
        <dbReference type="EC" id="2.3.1.41"/>
    </reaction>
    <physiologicalReaction direction="left-to-right" evidence="12">
        <dbReference type="Rhea" id="RHEA:22837"/>
    </physiologicalReaction>
</comment>
<evidence type="ECO:0000256" key="7">
    <source>
        <dbReference type="ARBA" id="ARBA00023315"/>
    </source>
</evidence>
<proteinExistence type="inferred from homology"/>
<sequence>MKKRVVITGLGVVAPNGVGLDAFTHAIKNGVSGIKKDPELERLQFSCQISGKPEVSTELALQYFSELELRNFNSTGILYGVIAGIDAWKDAGLSLEINEEPDWDSGTVFGTGTSGIDKFRESIYKIDDFQTRKLGSTAVAQTMNSGVSAYLGGKLGLGNQVTTNSSACTTGTESILMAYERIQSGLAKRILAGSTSDSGPYIWGGFDAMRVCTFKHNDSPEQGSRPMSASASGFVPGSGAGALVLEDLETAVARGAKIYAEVLGGNANSGGQRGLGTMTAPNPVAVQKCIKNAIENAGIHPNEIDAINGHLTATSKDSLEIQNWSEALERKGSDFPYINSLKSMVGHCLSGAGSIESVASVLQLHEGFVFPNINCEDLHLEIAALINESRIPRKLIEKELNIVVKASFGFGDVNGCVIFKKFKSHPQPFPKGREPNPKN</sequence>
<dbReference type="InterPro" id="IPR014031">
    <property type="entry name" value="Ketoacyl_synth_C"/>
</dbReference>
<evidence type="ECO:0000256" key="1">
    <source>
        <dbReference type="ARBA" id="ARBA00004496"/>
    </source>
</evidence>
<keyword evidence="6 13" id="KW-0808">Transferase</keyword>
<evidence type="ECO:0000256" key="13">
    <source>
        <dbReference type="RuleBase" id="RU003694"/>
    </source>
</evidence>
<dbReference type="Pfam" id="PF02801">
    <property type="entry name" value="Ketoacyl-synt_C"/>
    <property type="match status" value="1"/>
</dbReference>
<dbReference type="SMART" id="SM00825">
    <property type="entry name" value="PKS_KS"/>
    <property type="match status" value="1"/>
</dbReference>
<keyword evidence="7" id="KW-0012">Acyltransferase</keyword>
<comment type="catalytic activity">
    <reaction evidence="11">
        <text>(3Z)-decenoyl-[ACP] + malonyl-[ACP] + H(+) = 3-oxo-(5Z)-dodecenoyl-[ACP] + holo-[ACP] + CO2</text>
        <dbReference type="Rhea" id="RHEA:54940"/>
        <dbReference type="Rhea" id="RHEA-COMP:9623"/>
        <dbReference type="Rhea" id="RHEA-COMP:9685"/>
        <dbReference type="Rhea" id="RHEA-COMP:9927"/>
        <dbReference type="Rhea" id="RHEA-COMP:14042"/>
        <dbReference type="ChEBI" id="CHEBI:15378"/>
        <dbReference type="ChEBI" id="CHEBI:16526"/>
        <dbReference type="ChEBI" id="CHEBI:64479"/>
        <dbReference type="ChEBI" id="CHEBI:78449"/>
        <dbReference type="ChEBI" id="CHEBI:78798"/>
        <dbReference type="ChEBI" id="CHEBI:138410"/>
    </reaction>
    <physiologicalReaction direction="left-to-right" evidence="11">
        <dbReference type="Rhea" id="RHEA:54941"/>
    </physiologicalReaction>
</comment>
<evidence type="ECO:0000256" key="12">
    <source>
        <dbReference type="ARBA" id="ARBA00048506"/>
    </source>
</evidence>
<dbReference type="SUPFAM" id="SSF53901">
    <property type="entry name" value="Thiolase-like"/>
    <property type="match status" value="2"/>
</dbReference>
<comment type="subunit">
    <text evidence="3">Homodimer.</text>
</comment>
<evidence type="ECO:0000256" key="5">
    <source>
        <dbReference type="ARBA" id="ARBA00022490"/>
    </source>
</evidence>